<comment type="similarity">
    <text evidence="1">Belongs to the UPF0319 family.</text>
</comment>
<name>E3GAM0_ENTLS</name>
<reference evidence="5" key="1">
    <citation type="submission" date="2010-10" db="EMBL/GenBank/DDBJ databases">
        <title>Complete sequence of Enterobacter cloacae SCF1.</title>
        <authorList>
            <consortium name="US DOE Joint Genome Institute"/>
            <person name="Lucas S."/>
            <person name="Copeland A."/>
            <person name="Lapidus A."/>
            <person name="Cheng J.-F."/>
            <person name="Bruce D."/>
            <person name="Goodwin L."/>
            <person name="Pitluck S."/>
            <person name="Davenport K."/>
            <person name="Detter J.C."/>
            <person name="Han C."/>
            <person name="Tapia R."/>
            <person name="Land M."/>
            <person name="Hauser L."/>
            <person name="Chang Y.-J."/>
            <person name="Jeffries C."/>
            <person name="Kyrpides N."/>
            <person name="Ivanova N."/>
            <person name="Mikhailova N."/>
            <person name="DeAngelis K."/>
            <person name="Arkin A.P."/>
            <person name="Chivian D."/>
            <person name="Edwards B."/>
            <person name="Woo H."/>
            <person name="Hazen T.C."/>
            <person name="Woyke T."/>
        </authorList>
    </citation>
    <scope>NUCLEOTIDE SEQUENCE [LARGE SCALE GENOMIC DNA]</scope>
    <source>
        <strain evidence="5">SCF1</strain>
    </source>
</reference>
<dbReference type="Proteomes" id="UP000006872">
    <property type="component" value="Chromosome"/>
</dbReference>
<proteinExistence type="inferred from homology"/>
<feature type="signal peptide" evidence="3">
    <location>
        <begin position="1"/>
        <end position="18"/>
    </location>
</feature>
<evidence type="ECO:0000256" key="2">
    <source>
        <dbReference type="ARBA" id="ARBA00022729"/>
    </source>
</evidence>
<dbReference type="RefSeq" id="WP_013366587.1">
    <property type="nucleotide sequence ID" value="NC_014618.1"/>
</dbReference>
<protein>
    <submittedName>
        <fullName evidence="4">Uncharacterized protein</fullName>
    </submittedName>
</protein>
<evidence type="ECO:0000256" key="1">
    <source>
        <dbReference type="ARBA" id="ARBA00008490"/>
    </source>
</evidence>
<dbReference type="Pfam" id="PF09829">
    <property type="entry name" value="DUF2057"/>
    <property type="match status" value="1"/>
</dbReference>
<accession>E3GAM0</accession>
<dbReference type="KEGG" id="esc:Entcl_2603"/>
<keyword evidence="5" id="KW-1185">Reference proteome</keyword>
<sequence>MKRIILFASFIISGSAFANIDLELGDTVVALAASNAKVSMFSKDVSLPPGENQLVIKFDSAVNPESVNQGKGRITSAPYILSFQYNASDKLVLSAQKVTDENEAKRQAANPQFMLIANDKPVPFSIKKIDQQSFNIFSDFKSFLIAEDRNTSPAVTENSDGLARIKDEYLNLSDKQRLSFMKWLLNN</sequence>
<dbReference type="eggNOG" id="COG3110">
    <property type="taxonomic scope" value="Bacteria"/>
</dbReference>
<dbReference type="PANTHER" id="PTHR38108">
    <property type="entry name" value="UPF0319 PROTEIN YCCT"/>
    <property type="match status" value="1"/>
</dbReference>
<dbReference type="AlphaFoldDB" id="E3GAM0"/>
<dbReference type="InterPro" id="IPR018635">
    <property type="entry name" value="UPF0319"/>
</dbReference>
<evidence type="ECO:0000313" key="5">
    <source>
        <dbReference type="Proteomes" id="UP000006872"/>
    </source>
</evidence>
<evidence type="ECO:0000256" key="3">
    <source>
        <dbReference type="SAM" id="SignalP"/>
    </source>
</evidence>
<reference evidence="4 5" key="2">
    <citation type="journal article" date="2011" name="Stand. Genomic Sci.">
        <title>Complete genome sequence of 'Enterobacter lignolyticus' SCF1.</title>
        <authorList>
            <person name="Deangelis K.M."/>
            <person name="D'Haeseleer P."/>
            <person name="Chivian D."/>
            <person name="Fortney J.L."/>
            <person name="Khudyakov J."/>
            <person name="Simmons B."/>
            <person name="Woo H."/>
            <person name="Arkin A.P."/>
            <person name="Davenport K.W."/>
            <person name="Goodwin L."/>
            <person name="Chen A."/>
            <person name="Ivanova N."/>
            <person name="Kyrpides N.C."/>
            <person name="Mavromatis K."/>
            <person name="Woyke T."/>
            <person name="Hazen T.C."/>
        </authorList>
    </citation>
    <scope>NUCLEOTIDE SEQUENCE [LARGE SCALE GENOMIC DNA]</scope>
    <source>
        <strain evidence="4 5">SCF1</strain>
    </source>
</reference>
<dbReference type="EMBL" id="CP002272">
    <property type="protein sequence ID" value="ADO48853.1"/>
    <property type="molecule type" value="Genomic_DNA"/>
</dbReference>
<feature type="chain" id="PRO_5003170360" evidence="3">
    <location>
        <begin position="19"/>
        <end position="187"/>
    </location>
</feature>
<dbReference type="PANTHER" id="PTHR38108:SF1">
    <property type="entry name" value="UPF0319 PROTEIN YCCT"/>
    <property type="match status" value="1"/>
</dbReference>
<evidence type="ECO:0000313" key="4">
    <source>
        <dbReference type="EMBL" id="ADO48853.1"/>
    </source>
</evidence>
<organism evidence="4 5">
    <name type="scientific">Enterobacter lignolyticus (strain SCF1)</name>
    <dbReference type="NCBI Taxonomy" id="701347"/>
    <lineage>
        <taxon>Bacteria</taxon>
        <taxon>Pseudomonadati</taxon>
        <taxon>Pseudomonadota</taxon>
        <taxon>Gammaproteobacteria</taxon>
        <taxon>Enterobacterales</taxon>
        <taxon>Enterobacteriaceae</taxon>
        <taxon>Pluralibacter</taxon>
    </lineage>
</organism>
<keyword evidence="2 3" id="KW-0732">Signal</keyword>
<dbReference type="STRING" id="701347.Entcl_2603"/>
<dbReference type="HOGENOM" id="CLU_1389350_0_0_6"/>
<gene>
    <name evidence="4" type="ordered locus">Entcl_2603</name>
</gene>